<organism evidence="1 2">
    <name type="scientific">Christiangramia oceanisediminis</name>
    <dbReference type="NCBI Taxonomy" id="2920386"/>
    <lineage>
        <taxon>Bacteria</taxon>
        <taxon>Pseudomonadati</taxon>
        <taxon>Bacteroidota</taxon>
        <taxon>Flavobacteriia</taxon>
        <taxon>Flavobacteriales</taxon>
        <taxon>Flavobacteriaceae</taxon>
        <taxon>Christiangramia</taxon>
    </lineage>
</organism>
<protein>
    <submittedName>
        <fullName evidence="1">Uncharacterized protein</fullName>
    </submittedName>
</protein>
<gene>
    <name evidence="1" type="ORF">MKO06_12900</name>
</gene>
<name>A0A9X2KZ15_9FLAO</name>
<evidence type="ECO:0000313" key="2">
    <source>
        <dbReference type="Proteomes" id="UP001155280"/>
    </source>
</evidence>
<dbReference type="EMBL" id="JANCNS010000003">
    <property type="protein sequence ID" value="MCP9200811.1"/>
    <property type="molecule type" value="Genomic_DNA"/>
</dbReference>
<dbReference type="RefSeq" id="WP_241552482.1">
    <property type="nucleotide sequence ID" value="NZ_JANCNS010000003.1"/>
</dbReference>
<accession>A0A9X2KZ15</accession>
<dbReference type="AlphaFoldDB" id="A0A9X2KZ15"/>
<keyword evidence="2" id="KW-1185">Reference proteome</keyword>
<dbReference type="Proteomes" id="UP001155280">
    <property type="component" value="Unassembled WGS sequence"/>
</dbReference>
<comment type="caution">
    <text evidence="1">The sequence shown here is derived from an EMBL/GenBank/DDBJ whole genome shotgun (WGS) entry which is preliminary data.</text>
</comment>
<evidence type="ECO:0000313" key="1">
    <source>
        <dbReference type="EMBL" id="MCP9200811.1"/>
    </source>
</evidence>
<proteinExistence type="predicted"/>
<reference evidence="1" key="1">
    <citation type="submission" date="2022-07" db="EMBL/GenBank/DDBJ databases">
        <title>Gramela sediminis sp. nov., isolated from deep-sea sediment of the Indian Ocean.</title>
        <authorList>
            <person name="Shi H."/>
        </authorList>
    </citation>
    <scope>NUCLEOTIDE SEQUENCE</scope>
    <source>
        <strain evidence="1">GC03-9</strain>
    </source>
</reference>
<sequence>MESKLVVRLSYRDIFQDKQSIPHILKKINCHVALIFLVLLNKNEHELRKDPSNELKYILNNWLPGLNKNIKQKIIKAFYKHKDYKSSKEDLRSVVVINRISTLRSMELLLSQSTDFKMGSNSILKEKETESELALFKLYLMINEEIASRQDKIFKEYFKDTFDELDDIQFHLLIGITNPLIKLDIAESIQPEIYKFILFEKWLRSKPEYYEMSLSYLRRINISTWYEYFTDVFNICRGSTETIFISSKLYPVLEKILSYLTVRGGINSSWSEFQNLRKKPIIEIEEGLYLILDMEFLLNKLFSSLYHEILAHSKIYGLPNFSQDYNKDFIEDMLLENSFKMTFGNSYKKLSESTIKKTKQKRIDNLSLPDFYIRNGKKVFLFECKNSFISNANKIKLNTEELLDEIKTKFYCYGFKDASKIKSKAVLQLINFIRLSIEGSYTFFDNTGNPKKLIYYPILIVTDPTLTSIGFNQYLNYYFEKELFKIGYSSKYFIKSFTIIHIDDFLYHQRRLKKLSNVIDHYHNYIDKVEGLDSMISFSDFLTNKIYLRRPKMLKKNVSHIFENSLLPKE</sequence>